<sequence length="519" mass="55911">MTENEDTNTFEISRRKTLAALGTIGAASAGAGLGTSAWFNDTENFEGNTLTAGSLDLKVDWEEHYYDGSAGEDFVSWIGAAERVPDGSQAFPMTATGALPRATVSEGDVTAFMQATAVEANPDEDGDNLVDGGPYDEVNDETDGQWDVIACEDYPDPDALERPMIEIEDLKPGDFGEVTFSLHLCDNPGYVWMTGELLEADENGVTEPEGADPAEIDDLVELLDVVQTSLWYDEDCDNQADGEETVIFENLSLRSALDLLSGTDPGLPLKPQFVDSEPNGEVDNPLVGPGTCSTESTFDTEHTTGDVVTVDEEEVEISGNPKCGEFGLEEVIKVESEDLPGDGNTDVYTTTYGDIEITQKGQTIQWRTDSSPDGEFNEAEDGFCMSKVAVKGGQSGGNVYSYDNDNGNDNFDDDAEAELSSGETEEWLETPTGQDISHISFCVDPEYTGSNGNGGNGEEENGECFENSTTQCIGFEWWVPADTGNEIQSDRAVFDLGFYTEQCRHNDGSGTQVSEGNSS</sequence>
<gene>
    <name evidence="2" type="ORF">HSR6_0918</name>
</gene>
<feature type="region of interest" description="Disordered" evidence="1">
    <location>
        <begin position="404"/>
        <end position="433"/>
    </location>
</feature>
<keyword evidence="3" id="KW-1185">Reference proteome</keyword>
<dbReference type="OrthoDB" id="269243at2157"/>
<accession>A0A1J1AC62</accession>
<reference evidence="3" key="1">
    <citation type="submission" date="2016-08" db="EMBL/GenBank/DDBJ databases">
        <title>Discovery of first anaerobic lithoheterotrophic haloarchae widely represented in hypersaline habitats.</title>
        <authorList>
            <person name="Sorokin D.Y."/>
            <person name="Kublanov I.V."/>
            <person name="Roman P."/>
            <person name="Sinninghe Damste J.S."/>
            <person name="Golyshin P.N."/>
            <person name="Rojo D."/>
            <person name="Ciordia S."/>
            <person name="Mena Md.C."/>
            <person name="Ferrer M."/>
            <person name="Smedile F."/>
            <person name="Messina E."/>
            <person name="La Cono V."/>
            <person name="Yakimov M.M."/>
        </authorList>
    </citation>
    <scope>NUCLEOTIDE SEQUENCE [LARGE SCALE GENOMIC DNA]</scope>
    <source>
        <strain evidence="3">HSR6</strain>
    </source>
</reference>
<dbReference type="EMBL" id="CP016804">
    <property type="protein sequence ID" value="APE95371.1"/>
    <property type="molecule type" value="Genomic_DNA"/>
</dbReference>
<feature type="compositionally biased region" description="Acidic residues" evidence="1">
    <location>
        <begin position="410"/>
        <end position="428"/>
    </location>
</feature>
<evidence type="ECO:0000256" key="1">
    <source>
        <dbReference type="SAM" id="MobiDB-lite"/>
    </source>
</evidence>
<evidence type="ECO:0000313" key="3">
    <source>
        <dbReference type="Proteomes" id="UP000186165"/>
    </source>
</evidence>
<name>A0A1J1AC62_9EURY</name>
<organism evidence="2 3">
    <name type="scientific">Halodesulfurarchaeum formicicum</name>
    <dbReference type="NCBI Taxonomy" id="1873524"/>
    <lineage>
        <taxon>Archaea</taxon>
        <taxon>Methanobacteriati</taxon>
        <taxon>Methanobacteriota</taxon>
        <taxon>Stenosarchaea group</taxon>
        <taxon>Halobacteria</taxon>
        <taxon>Halobacteriales</taxon>
        <taxon>Halobacteriaceae</taxon>
        <taxon>Halodesulfurarchaeum</taxon>
    </lineage>
</organism>
<evidence type="ECO:0000313" key="2">
    <source>
        <dbReference type="EMBL" id="APE95371.1"/>
    </source>
</evidence>
<dbReference type="GeneID" id="62009084"/>
<dbReference type="KEGG" id="hhsr:HSR6_0918"/>
<dbReference type="Proteomes" id="UP000186165">
    <property type="component" value="Chromosome"/>
</dbReference>
<dbReference type="NCBIfam" id="TIGR04088">
    <property type="entry name" value="cognate_SipW"/>
    <property type="match status" value="1"/>
</dbReference>
<dbReference type="RefSeq" id="WP_071932941.1">
    <property type="nucleotide sequence ID" value="NZ_CP016804.1"/>
</dbReference>
<proteinExistence type="predicted"/>
<dbReference type="InterPro" id="IPR023833">
    <property type="entry name" value="Signal_pept_SipW-depend-type"/>
</dbReference>
<protein>
    <submittedName>
        <fullName evidence="2">von Willebrand factor type A</fullName>
    </submittedName>
</protein>
<dbReference type="AlphaFoldDB" id="A0A1J1AC62"/>